<dbReference type="Proteomes" id="UP000827976">
    <property type="component" value="Chromosome 18"/>
</dbReference>
<proteinExistence type="predicted"/>
<keyword evidence="2" id="KW-1185">Reference proteome</keyword>
<organism evidence="1 2">
    <name type="scientific">Dioscorea alata</name>
    <name type="common">Purple yam</name>
    <dbReference type="NCBI Taxonomy" id="55571"/>
    <lineage>
        <taxon>Eukaryota</taxon>
        <taxon>Viridiplantae</taxon>
        <taxon>Streptophyta</taxon>
        <taxon>Embryophyta</taxon>
        <taxon>Tracheophyta</taxon>
        <taxon>Spermatophyta</taxon>
        <taxon>Magnoliopsida</taxon>
        <taxon>Liliopsida</taxon>
        <taxon>Dioscoreales</taxon>
        <taxon>Dioscoreaceae</taxon>
        <taxon>Dioscorea</taxon>
    </lineage>
</organism>
<evidence type="ECO:0000313" key="1">
    <source>
        <dbReference type="EMBL" id="KAH7656583.1"/>
    </source>
</evidence>
<dbReference type="EMBL" id="CM037028">
    <property type="protein sequence ID" value="KAH7656583.1"/>
    <property type="molecule type" value="Genomic_DNA"/>
</dbReference>
<reference evidence="2" key="1">
    <citation type="journal article" date="2022" name="Nat. Commun.">
        <title>Chromosome evolution and the genetic basis of agronomically important traits in greater yam.</title>
        <authorList>
            <person name="Bredeson J.V."/>
            <person name="Lyons J.B."/>
            <person name="Oniyinde I.O."/>
            <person name="Okereke N.R."/>
            <person name="Kolade O."/>
            <person name="Nnabue I."/>
            <person name="Nwadili C.O."/>
            <person name="Hribova E."/>
            <person name="Parker M."/>
            <person name="Nwogha J."/>
            <person name="Shu S."/>
            <person name="Carlson J."/>
            <person name="Kariba R."/>
            <person name="Muthemba S."/>
            <person name="Knop K."/>
            <person name="Barton G.J."/>
            <person name="Sherwood A.V."/>
            <person name="Lopez-Montes A."/>
            <person name="Asiedu R."/>
            <person name="Jamnadass R."/>
            <person name="Muchugi A."/>
            <person name="Goodstein D."/>
            <person name="Egesi C.N."/>
            <person name="Featherston J."/>
            <person name="Asfaw A."/>
            <person name="Simpson G.G."/>
            <person name="Dolezel J."/>
            <person name="Hendre P.S."/>
            <person name="Van Deynze A."/>
            <person name="Kumar P.L."/>
            <person name="Obidiegwu J.E."/>
            <person name="Bhattacharjee R."/>
            <person name="Rokhsar D.S."/>
        </authorList>
    </citation>
    <scope>NUCLEOTIDE SEQUENCE [LARGE SCALE GENOMIC DNA]</scope>
    <source>
        <strain evidence="2">cv. TDa95/00328</strain>
    </source>
</reference>
<accession>A0ACB7U8K3</accession>
<sequence>MLLELEKECLQVYRKKFEEVSRVRAQLHHEVATKEAELAALMASLGEHNLQSQMEKRSASLKKQLAVISPLLENLRIKKEERMKQFSDVLLEMKKLNAEIAGYSSHNDSLRLDEHDLSSRRLNEFRAQLQILQKEKSDRLSKVLEYINEVHSLCGVLELDFGKIVDEVHPSLQEKGRGKSTSISDSTIEGIAQTVLKLKTEKQVRMQKLQGAIKSLLKLWNLMETSEQERLPFKIFKGILGSKDEDAVLSGLLSLKIIEQTEAEVERLTRIKTSRMKEIATRRRAELEEICREARIEVDSNTSLEKCYALIDSALGLVDPVELVANFEAQIVKASEEAISRREILDKINRWLAVCDEENWLEIYNQDGNRYGGRGAHVNRKRAEKARMIVSKIPDMVDNLIAKTYAWEDEHDMGFLYDGVRLVSILEEYKHARLQKYEEEQQLRDSRKLQRESVFQSKPSPQRSNNQNRTRSWYNGNGNGYMNSPSRQNFGDGTIEQLTPHSYSSPKKNYFKEMMTRLSTTTKFNQSKLRI</sequence>
<comment type="caution">
    <text evidence="1">The sequence shown here is derived from an EMBL/GenBank/DDBJ whole genome shotgun (WGS) entry which is preliminary data.</text>
</comment>
<gene>
    <name evidence="1" type="ORF">IHE45_18G084200</name>
</gene>
<protein>
    <submittedName>
        <fullName evidence="1">Microtubule-associated protein MAP65/Ase1/PRC1 protein</fullName>
    </submittedName>
</protein>
<evidence type="ECO:0000313" key="2">
    <source>
        <dbReference type="Proteomes" id="UP000827976"/>
    </source>
</evidence>
<name>A0ACB7U8K3_DIOAL</name>